<protein>
    <submittedName>
        <fullName evidence="1">Uncharacterized protein</fullName>
    </submittedName>
</protein>
<organism evidence="1 2">
    <name type="scientific">Paraburkholderia eburnea</name>
    <dbReference type="NCBI Taxonomy" id="1189126"/>
    <lineage>
        <taxon>Bacteria</taxon>
        <taxon>Pseudomonadati</taxon>
        <taxon>Pseudomonadota</taxon>
        <taxon>Betaproteobacteria</taxon>
        <taxon>Burkholderiales</taxon>
        <taxon>Burkholderiaceae</taxon>
        <taxon>Paraburkholderia</taxon>
    </lineage>
</organism>
<reference evidence="1 2" key="1">
    <citation type="submission" date="2018-01" db="EMBL/GenBank/DDBJ databases">
        <title>Genomic Encyclopedia of Type Strains, Phase III (KMG-III): the genomes of soil and plant-associated and newly described type strains.</title>
        <authorList>
            <person name="Whitman W."/>
        </authorList>
    </citation>
    <scope>NUCLEOTIDE SEQUENCE [LARGE SCALE GENOMIC DNA]</scope>
    <source>
        <strain evidence="1 2">JCM 18070</strain>
    </source>
</reference>
<dbReference type="AlphaFoldDB" id="A0A2S4MIY1"/>
<accession>A0A2S4MIY1</accession>
<keyword evidence="2" id="KW-1185">Reference proteome</keyword>
<dbReference type="Proteomes" id="UP000237381">
    <property type="component" value="Unassembled WGS sequence"/>
</dbReference>
<gene>
    <name evidence="1" type="ORF">B0G62_102177</name>
</gene>
<evidence type="ECO:0000313" key="2">
    <source>
        <dbReference type="Proteomes" id="UP000237381"/>
    </source>
</evidence>
<name>A0A2S4MIY1_9BURK</name>
<proteinExistence type="predicted"/>
<sequence length="249" mass="26137">MTAGFQAWTDSGLVQIDGTSQNFALRQTLSVTTGAGSVNVGKSNAGIQYTLAANVANITVSAVAPLIALYSPNAYATILKCYNNTNGTWSIQIWSSSATTVTVYVFDQSVAAAPSGAGYGLQVFDESGNLIADARQRLARVLDVQSGNIMGAGPGWGQWNQVDLKQYSFGPYTGVSKIGVAAIATAWVSAPAGGNNSGWYNVSALQTVGNTINFQYAYNAVGNTTHPGNNTCFGSQYDWQFLAIDLSNL</sequence>
<dbReference type="EMBL" id="PQGA01000002">
    <property type="protein sequence ID" value="POR54569.1"/>
    <property type="molecule type" value="Genomic_DNA"/>
</dbReference>
<comment type="caution">
    <text evidence="1">The sequence shown here is derived from an EMBL/GenBank/DDBJ whole genome shotgun (WGS) entry which is preliminary data.</text>
</comment>
<evidence type="ECO:0000313" key="1">
    <source>
        <dbReference type="EMBL" id="POR54569.1"/>
    </source>
</evidence>